<evidence type="ECO:0000313" key="5">
    <source>
        <dbReference type="EMBL" id="MBL0684932.1"/>
    </source>
</evidence>
<reference evidence="5" key="1">
    <citation type="submission" date="2021-01" db="EMBL/GenBank/DDBJ databases">
        <authorList>
            <person name="Zhong Y.L."/>
        </authorList>
    </citation>
    <scope>NUCLEOTIDE SEQUENCE</scope>
    <source>
        <strain evidence="5">KCTC 23302</strain>
    </source>
</reference>
<dbReference type="PROSITE" id="PS51257">
    <property type="entry name" value="PROKAR_LIPOPROTEIN"/>
    <property type="match status" value="1"/>
</dbReference>
<evidence type="ECO:0000256" key="2">
    <source>
        <dbReference type="ARBA" id="ARBA00022737"/>
    </source>
</evidence>
<dbReference type="Gene3D" id="2.60.40.2340">
    <property type="match status" value="3"/>
</dbReference>
<dbReference type="AlphaFoldDB" id="A0A936ZT46"/>
<dbReference type="InterPro" id="IPR032675">
    <property type="entry name" value="LRR_dom_sf"/>
</dbReference>
<dbReference type="PANTHER" id="PTHR48051:SF1">
    <property type="entry name" value="RAS SUPPRESSOR PROTEIN 1"/>
    <property type="match status" value="1"/>
</dbReference>
<dbReference type="Pfam" id="PF16410">
    <property type="entry name" value="DUF5018"/>
    <property type="match status" value="1"/>
</dbReference>
<dbReference type="InterPro" id="IPR003591">
    <property type="entry name" value="Leu-rich_rpt_typical-subtyp"/>
</dbReference>
<sequence length="518" mass="57156">MKKQLFILGALFFGFTISSCNSDDDIGNTNSIQQESLKILSFEFLANNNDDLQEDIIAIIDQTNKVITAVLPANTSLEFLRPTIKVSEGARIFPNEGFPENFTEPVTYKITGDGFAELVYTVTVVLEDSNESEIINFSFNTDRNASANLGEDIPGIIEDNVITVEFPNTANISALLPSIELSPDATINPGIDVPQDFTNPVIYTVTAQDGITKTSYRIESYKDAITTVTFTVGGQEYSASINGKDVTLELPKGTTLDNLTPIIETSNGITVSPASGQVQNFNEVRIYTITKRDGSTQEYRFDIFEADSPRSDRAVLVEFYKANHKLDNLNLPVEYLRNWDLNATEIDNWSGITLNSSGRVVSFNIAAVALVTVYELPESIGKLSMLQSLSIISSNLSRLPDGINNLSNLNFLTLIDNKLTSLPFILDGLNQLTLLDLGQNNIEVIQVGVYRQLVNLASLRLNDNNISEVPRALGDLRTTNLATLDLRDNPVTRIPREVCDLFANPNNLKLDEDDICED</sequence>
<feature type="domain" description="DUF5018" evidence="4">
    <location>
        <begin position="150"/>
        <end position="219"/>
    </location>
</feature>
<dbReference type="Pfam" id="PF13855">
    <property type="entry name" value="LRR_8"/>
    <property type="match status" value="1"/>
</dbReference>
<dbReference type="InterPro" id="IPR050216">
    <property type="entry name" value="LRR_domain-containing"/>
</dbReference>
<keyword evidence="3" id="KW-0732">Signal</keyword>
<dbReference type="InterPro" id="IPR032186">
    <property type="entry name" value="DUF5018"/>
</dbReference>
<name>A0A936ZT46_9FLAO</name>
<dbReference type="EMBL" id="JAERQJ010000006">
    <property type="protein sequence ID" value="MBL0684932.1"/>
    <property type="molecule type" value="Genomic_DNA"/>
</dbReference>
<organism evidence="5 6">
    <name type="scientific">Aquimarina mytili</name>
    <dbReference type="NCBI Taxonomy" id="874423"/>
    <lineage>
        <taxon>Bacteria</taxon>
        <taxon>Pseudomonadati</taxon>
        <taxon>Bacteroidota</taxon>
        <taxon>Flavobacteriia</taxon>
        <taxon>Flavobacteriales</taxon>
        <taxon>Flavobacteriaceae</taxon>
        <taxon>Aquimarina</taxon>
    </lineage>
</organism>
<accession>A0A936ZT46</accession>
<dbReference type="RefSeq" id="WP_201922193.1">
    <property type="nucleotide sequence ID" value="NZ_BAABAX010000014.1"/>
</dbReference>
<dbReference type="SUPFAM" id="SSF52058">
    <property type="entry name" value="L domain-like"/>
    <property type="match status" value="1"/>
</dbReference>
<keyword evidence="1" id="KW-0433">Leucine-rich repeat</keyword>
<feature type="chain" id="PRO_5037942471" evidence="3">
    <location>
        <begin position="23"/>
        <end position="518"/>
    </location>
</feature>
<keyword evidence="2" id="KW-0677">Repeat</keyword>
<protein>
    <submittedName>
        <fullName evidence="5">DUF5018 domain-containing protein</fullName>
    </submittedName>
</protein>
<proteinExistence type="predicted"/>
<dbReference type="SMART" id="SM00369">
    <property type="entry name" value="LRR_TYP"/>
    <property type="match status" value="5"/>
</dbReference>
<feature type="signal peptide" evidence="3">
    <location>
        <begin position="1"/>
        <end position="22"/>
    </location>
</feature>
<dbReference type="GO" id="GO:0005737">
    <property type="term" value="C:cytoplasm"/>
    <property type="evidence" value="ECO:0007669"/>
    <property type="project" value="TreeGrafter"/>
</dbReference>
<comment type="caution">
    <text evidence="5">The sequence shown here is derived from an EMBL/GenBank/DDBJ whole genome shotgun (WGS) entry which is preliminary data.</text>
</comment>
<evidence type="ECO:0000256" key="1">
    <source>
        <dbReference type="ARBA" id="ARBA00022614"/>
    </source>
</evidence>
<evidence type="ECO:0000313" key="6">
    <source>
        <dbReference type="Proteomes" id="UP000651057"/>
    </source>
</evidence>
<dbReference type="Proteomes" id="UP000651057">
    <property type="component" value="Unassembled WGS sequence"/>
</dbReference>
<dbReference type="InterPro" id="IPR001611">
    <property type="entry name" value="Leu-rich_rpt"/>
</dbReference>
<evidence type="ECO:0000256" key="3">
    <source>
        <dbReference type="SAM" id="SignalP"/>
    </source>
</evidence>
<dbReference type="Gene3D" id="3.80.10.10">
    <property type="entry name" value="Ribonuclease Inhibitor"/>
    <property type="match status" value="1"/>
</dbReference>
<evidence type="ECO:0000259" key="4">
    <source>
        <dbReference type="Pfam" id="PF16410"/>
    </source>
</evidence>
<keyword evidence="6" id="KW-1185">Reference proteome</keyword>
<dbReference type="PANTHER" id="PTHR48051">
    <property type="match status" value="1"/>
</dbReference>
<gene>
    <name evidence="5" type="ORF">JJQ60_15490</name>
</gene>